<proteinExistence type="predicted"/>
<organism evidence="1 2">
    <name type="scientific">Blautia wexlerae</name>
    <dbReference type="NCBI Taxonomy" id="418240"/>
    <lineage>
        <taxon>Bacteria</taxon>
        <taxon>Bacillati</taxon>
        <taxon>Bacillota</taxon>
        <taxon>Clostridia</taxon>
        <taxon>Lachnospirales</taxon>
        <taxon>Lachnospiraceae</taxon>
        <taxon>Blautia</taxon>
    </lineage>
</organism>
<keyword evidence="2" id="KW-1185">Reference proteome</keyword>
<accession>A0ABX2GU62</accession>
<evidence type="ECO:0000313" key="1">
    <source>
        <dbReference type="EMBL" id="NSF75251.1"/>
    </source>
</evidence>
<evidence type="ECO:0000313" key="2">
    <source>
        <dbReference type="Proteomes" id="UP000822152"/>
    </source>
</evidence>
<dbReference type="EMBL" id="JAAIPF010000054">
    <property type="protein sequence ID" value="NSF75251.1"/>
    <property type="molecule type" value="Genomic_DNA"/>
</dbReference>
<comment type="caution">
    <text evidence="1">The sequence shown here is derived from an EMBL/GenBank/DDBJ whole genome shotgun (WGS) entry which is preliminary data.</text>
</comment>
<gene>
    <name evidence="1" type="ORF">G4952_15930</name>
</gene>
<reference evidence="1 2" key="1">
    <citation type="journal article" date="2020" name="Cell Host Microbe">
        <title>Functional and Genomic Variation between Human-Derived Isolates of Lachnospiraceae Reveals Inter- and Intra-Species Diversity.</title>
        <authorList>
            <person name="Sorbara M.T."/>
            <person name="Littmann E.R."/>
            <person name="Fontana E."/>
            <person name="Moody T.U."/>
            <person name="Kohout C.E."/>
            <person name="Gjonbalaj M."/>
            <person name="Eaton V."/>
            <person name="Seok R."/>
            <person name="Leiner I.M."/>
            <person name="Pamer E.G."/>
        </authorList>
    </citation>
    <scope>NUCLEOTIDE SEQUENCE [LARGE SCALE GENOMIC DNA]</scope>
    <source>
        <strain evidence="1 2">MSK.20.11</strain>
    </source>
</reference>
<dbReference type="Proteomes" id="UP000822152">
    <property type="component" value="Unassembled WGS sequence"/>
</dbReference>
<protein>
    <submittedName>
        <fullName evidence="1">Uncharacterized protein</fullName>
    </submittedName>
</protein>
<sequence length="152" mass="17629">MYSIWICLDNIPKEQQNTVSYYKIHNYKNEGFHVLDIQIDAAEADLMEIVIVRLGGEAQNEKGLMDLLYGVFSGDQKKVLSYIPDSDSQIRQKEVSDMLSMISYAEERGEKKGEDRLGTLMKILLDAERYADAKRASKDETYREQLYKEFKI</sequence>
<name>A0ABX2GU62_9FIRM</name>
<dbReference type="RefSeq" id="WP_173744391.1">
    <property type="nucleotide sequence ID" value="NZ_JAAIPF010000054.1"/>
</dbReference>